<proteinExistence type="predicted"/>
<keyword evidence="2" id="KW-0722">Serine protease inhibitor</keyword>
<gene>
    <name evidence="4" type="ORF">RF55_21573</name>
</gene>
<name>A0A0J7JXG0_LASNI</name>
<accession>A0A0J7JXG0</accession>
<dbReference type="SUPFAM" id="SSF56574">
    <property type="entry name" value="Serpins"/>
    <property type="match status" value="1"/>
</dbReference>
<protein>
    <submittedName>
        <fullName evidence="4">Antithrombin-iii-like isoform 2 protein</fullName>
    </submittedName>
</protein>
<dbReference type="OrthoDB" id="6353344at2759"/>
<keyword evidence="1" id="KW-0646">Protease inhibitor</keyword>
<dbReference type="STRING" id="67767.A0A0J7JXG0"/>
<dbReference type="AlphaFoldDB" id="A0A0J7JXG0"/>
<comment type="caution">
    <text evidence="4">The sequence shown here is derived from an EMBL/GenBank/DDBJ whole genome shotgun (WGS) entry which is preliminary data.</text>
</comment>
<dbReference type="Pfam" id="PF00079">
    <property type="entry name" value="Serpin"/>
    <property type="match status" value="1"/>
</dbReference>
<dbReference type="EMBL" id="LBMM01022486">
    <property type="protein sequence ID" value="KMQ82883.1"/>
    <property type="molecule type" value="Genomic_DNA"/>
</dbReference>
<organism evidence="4 5">
    <name type="scientific">Lasius niger</name>
    <name type="common">Black garden ant</name>
    <dbReference type="NCBI Taxonomy" id="67767"/>
    <lineage>
        <taxon>Eukaryota</taxon>
        <taxon>Metazoa</taxon>
        <taxon>Ecdysozoa</taxon>
        <taxon>Arthropoda</taxon>
        <taxon>Hexapoda</taxon>
        <taxon>Insecta</taxon>
        <taxon>Pterygota</taxon>
        <taxon>Neoptera</taxon>
        <taxon>Endopterygota</taxon>
        <taxon>Hymenoptera</taxon>
        <taxon>Apocrita</taxon>
        <taxon>Aculeata</taxon>
        <taxon>Formicoidea</taxon>
        <taxon>Formicidae</taxon>
        <taxon>Formicinae</taxon>
        <taxon>Lasius</taxon>
        <taxon>Lasius</taxon>
    </lineage>
</organism>
<evidence type="ECO:0000259" key="3">
    <source>
        <dbReference type="Pfam" id="PF00079"/>
    </source>
</evidence>
<evidence type="ECO:0000313" key="5">
    <source>
        <dbReference type="Proteomes" id="UP000036403"/>
    </source>
</evidence>
<sequence>MHVIEFPYANENRSLFMFLPGSISLGDYNDRSAPRESSDIICNLIERLSTEEAMRTLRNLLDSDIPPSEDYFLIGPTFEVEINLRIRGLLQYLYVEQLLKPDDAINLDSFFVDDDSVHLGNAVHRTHIKVTEEDTVAASVNLIYTGQGIPPAGSWSISGYDFPFVWLIYDKQRRNILFTGSCYNYY</sequence>
<dbReference type="PaxDb" id="67767-A0A0J7JXG0"/>
<evidence type="ECO:0000256" key="2">
    <source>
        <dbReference type="ARBA" id="ARBA00022900"/>
    </source>
</evidence>
<dbReference type="InterPro" id="IPR036186">
    <property type="entry name" value="Serpin_sf"/>
</dbReference>
<feature type="domain" description="Serpin" evidence="3">
    <location>
        <begin position="2"/>
        <end position="184"/>
    </location>
</feature>
<dbReference type="InterPro" id="IPR023796">
    <property type="entry name" value="Serpin_dom"/>
</dbReference>
<keyword evidence="5" id="KW-1185">Reference proteome</keyword>
<dbReference type="GO" id="GO:0004867">
    <property type="term" value="F:serine-type endopeptidase inhibitor activity"/>
    <property type="evidence" value="ECO:0007669"/>
    <property type="project" value="UniProtKB-KW"/>
</dbReference>
<evidence type="ECO:0000256" key="1">
    <source>
        <dbReference type="ARBA" id="ARBA00022690"/>
    </source>
</evidence>
<evidence type="ECO:0000313" key="4">
    <source>
        <dbReference type="EMBL" id="KMQ82883.1"/>
    </source>
</evidence>
<dbReference type="Gene3D" id="3.30.497.10">
    <property type="entry name" value="Antithrombin, subunit I, domain 2"/>
    <property type="match status" value="1"/>
</dbReference>
<dbReference type="Proteomes" id="UP000036403">
    <property type="component" value="Unassembled WGS sequence"/>
</dbReference>
<dbReference type="InterPro" id="IPR042178">
    <property type="entry name" value="Serpin_sf_1"/>
</dbReference>
<reference evidence="4 5" key="1">
    <citation type="submission" date="2015-04" db="EMBL/GenBank/DDBJ databases">
        <title>Lasius niger genome sequencing.</title>
        <authorList>
            <person name="Konorov E.A."/>
            <person name="Nikitin M.A."/>
            <person name="Kirill M.V."/>
            <person name="Chang P."/>
        </authorList>
    </citation>
    <scope>NUCLEOTIDE SEQUENCE [LARGE SCALE GENOMIC DNA]</scope>
    <source>
        <tissue evidence="4">Whole</tissue>
    </source>
</reference>